<evidence type="ECO:0000256" key="1">
    <source>
        <dbReference type="ARBA" id="ARBA00009102"/>
    </source>
</evidence>
<dbReference type="AlphaFoldDB" id="A0AA88SF71"/>
<dbReference type="Pfam" id="PF11265">
    <property type="entry name" value="Med25_VWA"/>
    <property type="match status" value="1"/>
</dbReference>
<dbReference type="PANTHER" id="PTHR12433:SF11">
    <property type="entry name" value="MEDIATOR OF RNA POLYMERASE II TRANSCRIPTION SUBUNIT 25"/>
    <property type="match status" value="1"/>
</dbReference>
<dbReference type="PANTHER" id="PTHR12433">
    <property type="entry name" value="MEDIATOR OF RNA POLYMERASE II TRANSCRIPTION SUBUNIT 25"/>
    <property type="match status" value="1"/>
</dbReference>
<accession>A0AA88SF71</accession>
<evidence type="ECO:0000256" key="4">
    <source>
        <dbReference type="SAM" id="MobiDB-lite"/>
    </source>
</evidence>
<comment type="function">
    <text evidence="3">Component of the Mediator complex, a coactivator involved in the regulated transcription of nearly all RNA polymerase II-dependent genes. Mediator functions as a bridge to convey information from gene-specific regulatory proteins to the basal RNA polymerase II transcription machinery. Mediator is recruited to promoters by direct interactions with regulatory proteins and serves as a scaffold for the assembly of a functional preinitiation complex with RNA polymerase II and the general transcription factors.</text>
</comment>
<keyword evidence="7" id="KW-1185">Reference proteome</keyword>
<keyword evidence="3" id="KW-0804">Transcription</keyword>
<comment type="caution">
    <text evidence="6">The sequence shown here is derived from an EMBL/GenBank/DDBJ whole genome shotgun (WGS) entry which is preliminary data.</text>
</comment>
<dbReference type="EMBL" id="JAVHJS010000018">
    <property type="protein sequence ID" value="KAK2829751.1"/>
    <property type="molecule type" value="Genomic_DNA"/>
</dbReference>
<dbReference type="GO" id="GO:0016592">
    <property type="term" value="C:mediator complex"/>
    <property type="evidence" value="ECO:0007669"/>
    <property type="project" value="UniProtKB-UniRule"/>
</dbReference>
<reference evidence="6" key="1">
    <citation type="submission" date="2023-08" db="EMBL/GenBank/DDBJ databases">
        <title>Pelteobagrus vachellii genome.</title>
        <authorList>
            <person name="Liu H."/>
        </authorList>
    </citation>
    <scope>NUCLEOTIDE SEQUENCE</scope>
    <source>
        <strain evidence="6">PRFRI_2022a</strain>
        <tissue evidence="6">Muscle</tissue>
    </source>
</reference>
<name>A0AA88SF71_TACVA</name>
<comment type="subunit">
    <text evidence="3">Component of the Mediator complex.</text>
</comment>
<keyword evidence="3" id="KW-0805">Transcription regulation</keyword>
<dbReference type="Proteomes" id="UP001187315">
    <property type="component" value="Unassembled WGS sequence"/>
</dbReference>
<feature type="region of interest" description="Disordered" evidence="4">
    <location>
        <begin position="323"/>
        <end position="346"/>
    </location>
</feature>
<evidence type="ECO:0000313" key="6">
    <source>
        <dbReference type="EMBL" id="KAK2829751.1"/>
    </source>
</evidence>
<protein>
    <recommendedName>
        <fullName evidence="2 3">Mediator of RNA polymerase II transcription subunit 25</fullName>
    </recommendedName>
</protein>
<keyword evidence="3" id="KW-0539">Nucleus</keyword>
<dbReference type="InterPro" id="IPR021419">
    <property type="entry name" value="Mediator_Med25_VWA"/>
</dbReference>
<evidence type="ECO:0000259" key="5">
    <source>
        <dbReference type="Pfam" id="PF11265"/>
    </source>
</evidence>
<evidence type="ECO:0000313" key="7">
    <source>
        <dbReference type="Proteomes" id="UP001187315"/>
    </source>
</evidence>
<comment type="subcellular location">
    <subcellularLocation>
        <location evidence="3">Nucleus</location>
    </subcellularLocation>
</comment>
<dbReference type="GO" id="GO:0005667">
    <property type="term" value="C:transcription regulator complex"/>
    <property type="evidence" value="ECO:0007669"/>
    <property type="project" value="UniProtKB-UniRule"/>
</dbReference>
<evidence type="ECO:0000256" key="2">
    <source>
        <dbReference type="ARBA" id="ARBA00019694"/>
    </source>
</evidence>
<evidence type="ECO:0000256" key="3">
    <source>
        <dbReference type="RuleBase" id="RU369088"/>
    </source>
</evidence>
<sequence length="346" mass="37801">MGNITDTGAEPQNHSFGLFLSRVESSQFLTESCGVLRVLWVVRVCSRICLILLYCVCGVIITTSAHGHGESRAYFESLRKNYILPAIEYFNGGPPAETDFGGDYGGTQYGLVVFNTVDCAPESYVQCHAPTSSAFEFVSWIDSIQFMGGGAESCSLIAEDFPSRCSCSMTLRKCGSKIGQTHKVCVLLCNSPPYLLPAVESVSYTGCTTDSLVQIIRDRGIHFSVVAPRKLPALRSSVRSSFTYRGTRAGTPGIQPGPVSHGANPRHCTPSRFWRWFWICRSQTRSGPAAPACQSVSHLLRLPAATSNQHLSRVPGKSFLSVPERGGGLQQRWPWKPPATRRIASQ</sequence>
<comment type="similarity">
    <text evidence="1 3">Belongs to the Mediator complex subunit 25 family.</text>
</comment>
<feature type="domain" description="Mediator of RNA polymerase II transcription subunit 25 von Willebrand factor type A" evidence="5">
    <location>
        <begin position="71"/>
        <end position="235"/>
    </location>
</feature>
<gene>
    <name evidence="6" type="ORF">Q7C36_017741</name>
</gene>
<dbReference type="GO" id="GO:0045944">
    <property type="term" value="P:positive regulation of transcription by RNA polymerase II"/>
    <property type="evidence" value="ECO:0007669"/>
    <property type="project" value="TreeGrafter"/>
</dbReference>
<proteinExistence type="inferred from homology"/>
<organism evidence="6 7">
    <name type="scientific">Tachysurus vachellii</name>
    <name type="common">Darkbarbel catfish</name>
    <name type="synonym">Pelteobagrus vachellii</name>
    <dbReference type="NCBI Taxonomy" id="175792"/>
    <lineage>
        <taxon>Eukaryota</taxon>
        <taxon>Metazoa</taxon>
        <taxon>Chordata</taxon>
        <taxon>Craniata</taxon>
        <taxon>Vertebrata</taxon>
        <taxon>Euteleostomi</taxon>
        <taxon>Actinopterygii</taxon>
        <taxon>Neopterygii</taxon>
        <taxon>Teleostei</taxon>
        <taxon>Ostariophysi</taxon>
        <taxon>Siluriformes</taxon>
        <taxon>Bagridae</taxon>
        <taxon>Tachysurus</taxon>
    </lineage>
</organism>